<dbReference type="InterPro" id="IPR019575">
    <property type="entry name" value="Nuop51_4Fe4S-bd"/>
</dbReference>
<dbReference type="Pfam" id="PF10531">
    <property type="entry name" value="SLBB"/>
    <property type="match status" value="1"/>
</dbReference>
<dbReference type="PROSITE" id="PS00645">
    <property type="entry name" value="COMPLEX1_51K_2"/>
    <property type="match status" value="1"/>
</dbReference>
<dbReference type="Gene3D" id="3.30.70.20">
    <property type="match status" value="1"/>
</dbReference>
<dbReference type="SUPFAM" id="SSF54862">
    <property type="entry name" value="4Fe-4S ferredoxins"/>
    <property type="match status" value="1"/>
</dbReference>
<evidence type="ECO:0000256" key="3">
    <source>
        <dbReference type="ARBA" id="ARBA00022723"/>
    </source>
</evidence>
<dbReference type="InterPro" id="IPR019554">
    <property type="entry name" value="Soluble_ligand-bd"/>
</dbReference>
<dbReference type="PROSITE" id="PS51379">
    <property type="entry name" value="4FE4S_FER_2"/>
    <property type="match status" value="2"/>
</dbReference>
<dbReference type="SMART" id="SM00928">
    <property type="entry name" value="NADH_4Fe-4S"/>
    <property type="match status" value="1"/>
</dbReference>
<dbReference type="InterPro" id="IPR017896">
    <property type="entry name" value="4Fe4S_Fe-S-bd"/>
</dbReference>
<reference evidence="7" key="2">
    <citation type="submission" date="2021-08" db="EMBL/GenBank/DDBJ databases">
        <authorList>
            <person name="Dalcin Martins P."/>
        </authorList>
    </citation>
    <scope>NUCLEOTIDE SEQUENCE</scope>
    <source>
        <strain evidence="7">MAG_39</strain>
    </source>
</reference>
<comment type="similarity">
    <text evidence="1">Belongs to the complex I 51 kDa subunit family.</text>
</comment>
<dbReference type="InterPro" id="IPR037225">
    <property type="entry name" value="Nuo51_FMN-bd_sf"/>
</dbReference>
<comment type="caution">
    <text evidence="7">The sequence shown here is derived from an EMBL/GenBank/DDBJ whole genome shotgun (WGS) entry which is preliminary data.</text>
</comment>
<organism evidence="7 8">
    <name type="scientific">Candidatus Nitrobium versatile</name>
    <dbReference type="NCBI Taxonomy" id="2884831"/>
    <lineage>
        <taxon>Bacteria</taxon>
        <taxon>Pseudomonadati</taxon>
        <taxon>Nitrospirota</taxon>
        <taxon>Nitrospiria</taxon>
        <taxon>Nitrospirales</taxon>
        <taxon>Nitrospiraceae</taxon>
        <taxon>Candidatus Nitrobium</taxon>
    </lineage>
</organism>
<dbReference type="AlphaFoldDB" id="A0A953M115"/>
<dbReference type="EMBL" id="JAIOIV010000120">
    <property type="protein sequence ID" value="MBZ0157549.1"/>
    <property type="molecule type" value="Genomic_DNA"/>
</dbReference>
<gene>
    <name evidence="7" type="primary">nuoF</name>
    <name evidence="7" type="ORF">K8I29_15225</name>
</gene>
<dbReference type="InterPro" id="IPR037207">
    <property type="entry name" value="Nuop51_4Fe4S-bd_sf"/>
</dbReference>
<dbReference type="SUPFAM" id="SSF142984">
    <property type="entry name" value="Nqo1 middle domain-like"/>
    <property type="match status" value="1"/>
</dbReference>
<evidence type="ECO:0000256" key="5">
    <source>
        <dbReference type="ARBA" id="ARBA00023014"/>
    </source>
</evidence>
<dbReference type="InterPro" id="IPR001949">
    <property type="entry name" value="NADH-UbQ_OxRdtase_51kDa_CS"/>
</dbReference>
<dbReference type="Pfam" id="PF13237">
    <property type="entry name" value="Fer4_10"/>
    <property type="match status" value="1"/>
</dbReference>
<dbReference type="FunFam" id="1.20.1440.230:FF:000001">
    <property type="entry name" value="Mitochondrial NADH dehydrogenase flavoprotein 1"/>
    <property type="match status" value="1"/>
</dbReference>
<keyword evidence="2" id="KW-0004">4Fe-4S</keyword>
<proteinExistence type="inferred from homology"/>
<dbReference type="Gene3D" id="6.10.250.1450">
    <property type="match status" value="1"/>
</dbReference>
<keyword evidence="3" id="KW-0479">Metal-binding</keyword>
<sequence>MNKNVTVQVCMGTGGMAAGGAEVLAIFEALMKEKNIPAEFKKECSMHKVGCRGLCAKDVLVDVIVDGARTTYQYIKPDMVQRIIDEHITEGSPVAEWQVTDEYHKFHEKQVKVVLSDCGNIDPEDIDSYIEAEGYKAIRKVFTSMTPEEVIEVMKNSGLRGRGGAGFPTGVKWEACRKAPGDQKYIICNADEGDPGAFMDRAVIEGNPHAVIEGMVVGAYAIGASKGYVYIRAEYPLAVERLTMAIKAARERGFLGENLFDTGFTFDIKIKLGAGAFVCGEETALIASIEGQRGMPRAKPPFPVHSGLWGKPTVINNVETLANIPYIIKRGPEWFSSYGTEKSKGTKVFALTGKVKNTGLIEVPMGITLNEIIYDIGGGIENNKKLKAVQTGGPSGGCITADMLDINVDYESLAKVGSIVGSGGMIVLDEDDCMVNVAKYFLNFTRDESCGKCVPCRIGTKRLLEILDRITKGLGKEGDIELLEKLSSDIKSASLCGLGQTAPNPVLSTIKYFREEYEAHIRDKKCPAKACRDLLTYSILKDVCVGCGACMRACPAAAITGEKKKPHAINDELCIKCGSCFDVCKFKAVNRE</sequence>
<evidence type="ECO:0000256" key="2">
    <source>
        <dbReference type="ARBA" id="ARBA00022485"/>
    </source>
</evidence>
<dbReference type="GO" id="GO:0008137">
    <property type="term" value="F:NADH dehydrogenase (ubiquinone) activity"/>
    <property type="evidence" value="ECO:0007669"/>
    <property type="project" value="InterPro"/>
</dbReference>
<dbReference type="GO" id="GO:0046872">
    <property type="term" value="F:metal ion binding"/>
    <property type="evidence" value="ECO:0007669"/>
    <property type="project" value="UniProtKB-KW"/>
</dbReference>
<dbReference type="Gene3D" id="3.10.20.600">
    <property type="match status" value="1"/>
</dbReference>
<dbReference type="Gene3D" id="3.40.30.10">
    <property type="entry name" value="Glutaredoxin"/>
    <property type="match status" value="1"/>
</dbReference>
<evidence type="ECO:0000313" key="8">
    <source>
        <dbReference type="Proteomes" id="UP000705867"/>
    </source>
</evidence>
<dbReference type="PANTHER" id="PTHR43578:SF3">
    <property type="entry name" value="NADH-QUINONE OXIDOREDUCTASE SUBUNIT F"/>
    <property type="match status" value="1"/>
</dbReference>
<dbReference type="GO" id="GO:0010181">
    <property type="term" value="F:FMN binding"/>
    <property type="evidence" value="ECO:0007669"/>
    <property type="project" value="InterPro"/>
</dbReference>
<reference evidence="7" key="1">
    <citation type="journal article" date="2021" name="bioRxiv">
        <title>Unraveling nitrogen, sulfur and carbon metabolic pathways and microbial community transcriptional responses to substrate deprivation and toxicity stresses in a bioreactor mimicking anoxic brackish coastal sediment conditions.</title>
        <authorList>
            <person name="Martins P.D."/>
            <person name="Echeveste M.J."/>
            <person name="Arshad A."/>
            <person name="Kurth J."/>
            <person name="Ouboter H."/>
            <person name="Jetten M.S.M."/>
            <person name="Welte C.U."/>
        </authorList>
    </citation>
    <scope>NUCLEOTIDE SEQUENCE</scope>
    <source>
        <strain evidence="7">MAG_39</strain>
    </source>
</reference>
<feature type="domain" description="4Fe-4S ferredoxin-type" evidence="6">
    <location>
        <begin position="535"/>
        <end position="564"/>
    </location>
</feature>
<dbReference type="Pfam" id="PF01512">
    <property type="entry name" value="Complex1_51K"/>
    <property type="match status" value="1"/>
</dbReference>
<dbReference type="InterPro" id="IPR011538">
    <property type="entry name" value="Nuo51_FMN-bd"/>
</dbReference>
<dbReference type="SUPFAM" id="SSF142019">
    <property type="entry name" value="Nqo1 FMN-binding domain-like"/>
    <property type="match status" value="1"/>
</dbReference>
<dbReference type="Gene3D" id="1.20.1440.230">
    <property type="entry name" value="NADH-ubiquinone oxidoreductase 51kDa subunit, iron-sulphur binding domain"/>
    <property type="match status" value="1"/>
</dbReference>
<dbReference type="Pfam" id="PF10589">
    <property type="entry name" value="NADH_4Fe-4S"/>
    <property type="match status" value="1"/>
</dbReference>
<dbReference type="Proteomes" id="UP000705867">
    <property type="component" value="Unassembled WGS sequence"/>
</dbReference>
<feature type="domain" description="4Fe-4S ferredoxin-type" evidence="6">
    <location>
        <begin position="565"/>
        <end position="592"/>
    </location>
</feature>
<keyword evidence="5" id="KW-0411">Iron-sulfur</keyword>
<dbReference type="PROSITE" id="PS00198">
    <property type="entry name" value="4FE4S_FER_1"/>
    <property type="match status" value="1"/>
</dbReference>
<dbReference type="CDD" id="cd02980">
    <property type="entry name" value="TRX_Fd_family"/>
    <property type="match status" value="1"/>
</dbReference>
<evidence type="ECO:0000256" key="1">
    <source>
        <dbReference type="ARBA" id="ARBA00007523"/>
    </source>
</evidence>
<name>A0A953M115_9BACT</name>
<accession>A0A953M115</accession>
<dbReference type="GO" id="GO:0051539">
    <property type="term" value="F:4 iron, 4 sulfur cluster binding"/>
    <property type="evidence" value="ECO:0007669"/>
    <property type="project" value="UniProtKB-KW"/>
</dbReference>
<protein>
    <submittedName>
        <fullName evidence="7">NADH-quinone oxidoreductase subunit NuoF</fullName>
    </submittedName>
</protein>
<dbReference type="FunFam" id="3.40.50.11540:FF:000001">
    <property type="entry name" value="NADH dehydrogenase [ubiquinone] flavoprotein 1, mitochondrial"/>
    <property type="match status" value="1"/>
</dbReference>
<evidence type="ECO:0000313" key="7">
    <source>
        <dbReference type="EMBL" id="MBZ0157549.1"/>
    </source>
</evidence>
<dbReference type="NCBIfam" id="NF010120">
    <property type="entry name" value="PRK13596.1"/>
    <property type="match status" value="1"/>
</dbReference>
<dbReference type="InterPro" id="IPR036249">
    <property type="entry name" value="Thioredoxin-like_sf"/>
</dbReference>
<dbReference type="InterPro" id="IPR017900">
    <property type="entry name" value="4Fe4S_Fe_S_CS"/>
</dbReference>
<keyword evidence="4" id="KW-0408">Iron</keyword>
<evidence type="ECO:0000259" key="6">
    <source>
        <dbReference type="PROSITE" id="PS51379"/>
    </source>
</evidence>
<dbReference type="PANTHER" id="PTHR43578">
    <property type="entry name" value="NADH-QUINONE OXIDOREDUCTASE SUBUNIT F"/>
    <property type="match status" value="1"/>
</dbReference>
<dbReference type="SUPFAM" id="SSF52833">
    <property type="entry name" value="Thioredoxin-like"/>
    <property type="match status" value="1"/>
</dbReference>
<dbReference type="SUPFAM" id="SSF140490">
    <property type="entry name" value="Nqo1C-terminal domain-like"/>
    <property type="match status" value="1"/>
</dbReference>
<dbReference type="Gene3D" id="3.40.50.11540">
    <property type="entry name" value="NADH-ubiquinone oxidoreductase 51kDa subunit"/>
    <property type="match status" value="1"/>
</dbReference>
<evidence type="ECO:0000256" key="4">
    <source>
        <dbReference type="ARBA" id="ARBA00023004"/>
    </source>
</evidence>